<evidence type="ECO:0000256" key="5">
    <source>
        <dbReference type="ARBA" id="ARBA00022723"/>
    </source>
</evidence>
<reference evidence="18 19" key="1">
    <citation type="journal article" date="2020" name="Nat. Commun.">
        <title>Genome of Tripterygium wilfordii and identification of cytochrome P450 involved in triptolide biosynthesis.</title>
        <authorList>
            <person name="Tu L."/>
            <person name="Su P."/>
            <person name="Zhang Z."/>
            <person name="Gao L."/>
            <person name="Wang J."/>
            <person name="Hu T."/>
            <person name="Zhou J."/>
            <person name="Zhang Y."/>
            <person name="Zhao Y."/>
            <person name="Liu Y."/>
            <person name="Song Y."/>
            <person name="Tong Y."/>
            <person name="Lu Y."/>
            <person name="Yang J."/>
            <person name="Xu C."/>
            <person name="Jia M."/>
            <person name="Peters R.J."/>
            <person name="Huang L."/>
            <person name="Gao W."/>
        </authorList>
    </citation>
    <scope>NUCLEOTIDE SEQUENCE [LARGE SCALE GENOMIC DNA]</scope>
    <source>
        <strain evidence="19">cv. XIE 37</strain>
        <tissue evidence="18">Leaf</tissue>
    </source>
</reference>
<comment type="similarity">
    <text evidence="3">Belongs to the ubiquitin-activating E1 family.</text>
</comment>
<evidence type="ECO:0000313" key="19">
    <source>
        <dbReference type="Proteomes" id="UP000593562"/>
    </source>
</evidence>
<evidence type="ECO:0000256" key="10">
    <source>
        <dbReference type="ARBA" id="ARBA00023242"/>
    </source>
</evidence>
<dbReference type="GO" id="GO:0046872">
    <property type="term" value="F:metal ion binding"/>
    <property type="evidence" value="ECO:0007669"/>
    <property type="project" value="UniProtKB-KW"/>
</dbReference>
<dbReference type="Gene3D" id="3.10.290.20">
    <property type="entry name" value="Ubiquitin-like 2 activating enzyme e1b. Chain: B, domain 3"/>
    <property type="match status" value="1"/>
</dbReference>
<dbReference type="GO" id="GO:0005737">
    <property type="term" value="C:cytoplasm"/>
    <property type="evidence" value="ECO:0007669"/>
    <property type="project" value="TreeGrafter"/>
</dbReference>
<keyword evidence="7" id="KW-0833">Ubl conjugation pathway</keyword>
<dbReference type="Gene3D" id="3.50.50.80">
    <property type="entry name" value="Ubiquitin-activating enzyme E1, inactive adenylation domain, subdomain 1"/>
    <property type="match status" value="1"/>
</dbReference>
<evidence type="ECO:0000313" key="18">
    <source>
        <dbReference type="EMBL" id="KAF5751093.1"/>
    </source>
</evidence>
<feature type="region of interest" description="Disordered" evidence="14">
    <location>
        <begin position="632"/>
        <end position="695"/>
    </location>
</feature>
<dbReference type="FunFam" id="1.10.10.520:FF:000004">
    <property type="entry name" value="SUMO-activating enzyme subunit"/>
    <property type="match status" value="1"/>
</dbReference>
<feature type="compositionally biased region" description="Basic and acidic residues" evidence="14">
    <location>
        <begin position="656"/>
        <end position="670"/>
    </location>
</feature>
<feature type="binding site" evidence="13">
    <location>
        <position position="156"/>
    </location>
    <ligand>
        <name>Zn(2+)</name>
        <dbReference type="ChEBI" id="CHEBI:29105"/>
    </ligand>
</feature>
<evidence type="ECO:0000256" key="7">
    <source>
        <dbReference type="ARBA" id="ARBA00022786"/>
    </source>
</evidence>
<dbReference type="SUPFAM" id="SSF69572">
    <property type="entry name" value="Activating enzymes of the ubiquitin-like proteins"/>
    <property type="match status" value="1"/>
</dbReference>
<keyword evidence="10" id="KW-0539">Nucleus</keyword>
<dbReference type="InterPro" id="IPR035985">
    <property type="entry name" value="Ubiquitin-activating_enz"/>
</dbReference>
<sequence>MASLQHSPAIKDAKVLMVGAGGIGCELLKTLALSGFQDIHIIDMDTIEVSNLNRQFLFRQSHVGQSKAKVARDAVLKFRPHISITPYHANVKDPSFNVDFFKQFNVVLNGLDNLDARRHVNRLCLAADVPLVESGTTGFLGQVTVHVKGKTECYECQPKPAPKSYPVCTITSTPSKFVHCIVWAKDLLFAKLFGDKNQDNDLNVRSGDVASSSEHADDAFEQRKDEDVEHYRRRIYDHVFAHNIEVALSNEETWKNRNKPRPIYSKDVLSDKLSQQNGTVDGSSATDNLPSLSAMTSLGLKNPQDVWNLMENSRVFLEALKLFLVNRKKEVGNLTFDKDDQLAVEFVTAAANIRAASFGIPLHSLFEAKGIAGNIVHAVATTNAIVAGLIVIEAIKVLEKNTDAYRMTYCLEHPSRKMLLMPVEPFEPNKSCYVCFKTPLTLEINTRRSKLRDFVEKIVKAKLGMSYPLIMVGHALLYEFGDDLDEDMVKNYSANLEKVKSLLCVSKRFLKGQLVSFLFPLFFWKKALMMMIWSFSHFYYFQVLSELPSPVMGGTILQVEDLQQEFTCNISVKHREEFDEEKEPDEMVLSGLTEAPSMAKDDNHSIGNGGSTSNALSADITEAKTDVEVEEISDGTEYIHSGKKRKLPEVSQATKDVSDDETRNHKNVEKLDDEDDDIVMLDHPDVDNQKKQRLQ</sequence>
<dbReference type="InterPro" id="IPR000594">
    <property type="entry name" value="ThiF_NAD_FAD-bd"/>
</dbReference>
<accession>A0A7J7DXP6</accession>
<dbReference type="FunFam" id="3.50.50.80:FF:000002">
    <property type="entry name" value="SUMO-activating enzyme subunit 2"/>
    <property type="match status" value="1"/>
</dbReference>
<evidence type="ECO:0000259" key="15">
    <source>
        <dbReference type="Pfam" id="PF00899"/>
    </source>
</evidence>
<keyword evidence="9 12" id="KW-0067">ATP-binding</keyword>
<gene>
    <name evidence="18" type="ORF">HS088_TW02G00103</name>
</gene>
<evidence type="ECO:0000256" key="3">
    <source>
        <dbReference type="ARBA" id="ARBA00005673"/>
    </source>
</evidence>
<proteinExistence type="inferred from homology"/>
<keyword evidence="19" id="KW-1185">Reference proteome</keyword>
<feature type="binding site" evidence="13">
    <location>
        <position position="435"/>
    </location>
    <ligand>
        <name>Zn(2+)</name>
        <dbReference type="ChEBI" id="CHEBI:29105"/>
    </ligand>
</feature>
<dbReference type="InterPro" id="IPR042449">
    <property type="entry name" value="Ub-E1_IAD_1"/>
</dbReference>
<feature type="active site" description="Glycyl thioester intermediate" evidence="11">
    <location>
        <position position="168"/>
    </location>
</feature>
<dbReference type="InterPro" id="IPR019572">
    <property type="entry name" value="UBA_E1_SCCH"/>
</dbReference>
<feature type="binding site" evidence="12">
    <location>
        <position position="67"/>
    </location>
    <ligand>
        <name>ATP</name>
        <dbReference type="ChEBI" id="CHEBI:30616"/>
    </ligand>
</feature>
<protein>
    <submittedName>
        <fullName evidence="18">SUMO-activating enzyme subunit 2 isoform X2</fullName>
    </submittedName>
</protein>
<organism evidence="18 19">
    <name type="scientific">Tripterygium wilfordii</name>
    <name type="common">Thunder God vine</name>
    <dbReference type="NCBI Taxonomy" id="458696"/>
    <lineage>
        <taxon>Eukaryota</taxon>
        <taxon>Viridiplantae</taxon>
        <taxon>Streptophyta</taxon>
        <taxon>Embryophyta</taxon>
        <taxon>Tracheophyta</taxon>
        <taxon>Spermatophyta</taxon>
        <taxon>Magnoliopsida</taxon>
        <taxon>eudicotyledons</taxon>
        <taxon>Gunneridae</taxon>
        <taxon>Pentapetalae</taxon>
        <taxon>rosids</taxon>
        <taxon>fabids</taxon>
        <taxon>Celastrales</taxon>
        <taxon>Celastraceae</taxon>
        <taxon>Tripterygium</taxon>
    </lineage>
</organism>
<dbReference type="Pfam" id="PF14732">
    <property type="entry name" value="UAE_UbL"/>
    <property type="match status" value="1"/>
</dbReference>
<feature type="compositionally biased region" description="Basic and acidic residues" evidence="14">
    <location>
        <begin position="214"/>
        <end position="223"/>
    </location>
</feature>
<feature type="compositionally biased region" description="Basic and acidic residues" evidence="14">
    <location>
        <begin position="680"/>
        <end position="695"/>
    </location>
</feature>
<dbReference type="FunCoup" id="A0A7J7DXP6">
    <property type="interactions" value="5015"/>
</dbReference>
<dbReference type="GO" id="GO:0016925">
    <property type="term" value="P:protein sumoylation"/>
    <property type="evidence" value="ECO:0007669"/>
    <property type="project" value="UniProtKB-UniRule"/>
</dbReference>
<dbReference type="AlphaFoldDB" id="A0A7J7DXP6"/>
<dbReference type="GO" id="GO:0019948">
    <property type="term" value="F:SUMO activating enzyme activity"/>
    <property type="evidence" value="ECO:0007669"/>
    <property type="project" value="UniProtKB-UniRule"/>
</dbReference>
<dbReference type="GO" id="GO:0016740">
    <property type="term" value="F:transferase activity"/>
    <property type="evidence" value="ECO:0007669"/>
    <property type="project" value="UniProtKB-KW"/>
</dbReference>
<dbReference type="UniPathway" id="UPA00886"/>
<feature type="binding site" evidence="13">
    <location>
        <position position="432"/>
    </location>
    <ligand>
        <name>Zn(2+)</name>
        <dbReference type="ChEBI" id="CHEBI:29105"/>
    </ligand>
</feature>
<dbReference type="FunFam" id="3.40.50.720:FF:000618">
    <property type="entry name" value="SUMO-activating enzyme subunit 2"/>
    <property type="match status" value="1"/>
</dbReference>
<feature type="region of interest" description="Disordered" evidence="14">
    <location>
        <begin position="204"/>
        <end position="223"/>
    </location>
</feature>
<keyword evidence="4" id="KW-0808">Transferase</keyword>
<evidence type="ECO:0000256" key="13">
    <source>
        <dbReference type="PIRSR" id="PIRSR039133-3"/>
    </source>
</evidence>
<dbReference type="FunFam" id="3.40.50.720:FF:000864">
    <property type="entry name" value="SUMO-activating enzyme subunit"/>
    <property type="match status" value="1"/>
</dbReference>
<evidence type="ECO:0000256" key="12">
    <source>
        <dbReference type="PIRSR" id="PIRSR039133-2"/>
    </source>
</evidence>
<evidence type="ECO:0000259" key="17">
    <source>
        <dbReference type="Pfam" id="PF14732"/>
    </source>
</evidence>
<feature type="domain" description="THIF-type NAD/FAD binding fold" evidence="15">
    <location>
        <begin position="9"/>
        <end position="432"/>
    </location>
</feature>
<evidence type="ECO:0000256" key="9">
    <source>
        <dbReference type="ARBA" id="ARBA00022840"/>
    </source>
</evidence>
<dbReference type="CDD" id="cd01489">
    <property type="entry name" value="Uba2_SUMO"/>
    <property type="match status" value="1"/>
</dbReference>
<dbReference type="Proteomes" id="UP000593562">
    <property type="component" value="Unassembled WGS sequence"/>
</dbReference>
<dbReference type="PANTHER" id="PTHR10953">
    <property type="entry name" value="UBIQUITIN-ACTIVATING ENZYME E1"/>
    <property type="match status" value="1"/>
</dbReference>
<evidence type="ECO:0000256" key="8">
    <source>
        <dbReference type="ARBA" id="ARBA00022833"/>
    </source>
</evidence>
<dbReference type="Gene3D" id="1.10.10.520">
    <property type="entry name" value="Ubiquitin activating enzymes (Uba3). Chain: B, domain 2"/>
    <property type="match status" value="1"/>
</dbReference>
<keyword evidence="6 12" id="KW-0547">Nucleotide-binding</keyword>
<dbReference type="GO" id="GO:0005524">
    <property type="term" value="F:ATP binding"/>
    <property type="evidence" value="ECO:0007669"/>
    <property type="project" value="UniProtKB-UniRule"/>
</dbReference>
<evidence type="ECO:0000256" key="14">
    <source>
        <dbReference type="SAM" id="MobiDB-lite"/>
    </source>
</evidence>
<keyword evidence="5 13" id="KW-0479">Metal-binding</keyword>
<evidence type="ECO:0000256" key="11">
    <source>
        <dbReference type="PIRSR" id="PIRSR039133-1"/>
    </source>
</evidence>
<dbReference type="Pfam" id="PF00899">
    <property type="entry name" value="ThiF"/>
    <property type="match status" value="1"/>
</dbReference>
<keyword evidence="8 13" id="KW-0862">Zinc</keyword>
<feature type="domain" description="Ubiquitin/SUMO-activating enzyme ubiquitin-like" evidence="17">
    <location>
        <begin position="442"/>
        <end position="499"/>
    </location>
</feature>
<dbReference type="Pfam" id="PF10585">
    <property type="entry name" value="UBA_E1_SCCH"/>
    <property type="match status" value="1"/>
</dbReference>
<dbReference type="InterPro" id="IPR028077">
    <property type="entry name" value="UAE_UbL_dom"/>
</dbReference>
<dbReference type="InterPro" id="IPR023318">
    <property type="entry name" value="Ub_act_enz_dom_a_sf"/>
</dbReference>
<comment type="subcellular location">
    <subcellularLocation>
        <location evidence="1">Nucleus</location>
    </subcellularLocation>
</comment>
<evidence type="ECO:0000259" key="16">
    <source>
        <dbReference type="Pfam" id="PF10585"/>
    </source>
</evidence>
<comment type="pathway">
    <text evidence="2">Protein modification; protein sumoylation.</text>
</comment>
<feature type="binding site" evidence="12">
    <location>
        <begin position="51"/>
        <end position="54"/>
    </location>
    <ligand>
        <name>ATP</name>
        <dbReference type="ChEBI" id="CHEBI:30616"/>
    </ligand>
</feature>
<feature type="binding site" evidence="12">
    <location>
        <position position="43"/>
    </location>
    <ligand>
        <name>ATP</name>
        <dbReference type="ChEBI" id="CHEBI:30616"/>
    </ligand>
</feature>
<dbReference type="InterPro" id="IPR045886">
    <property type="entry name" value="ThiF/MoeB/HesA"/>
</dbReference>
<dbReference type="GO" id="GO:0031510">
    <property type="term" value="C:SUMO activating enzyme complex"/>
    <property type="evidence" value="ECO:0007669"/>
    <property type="project" value="UniProtKB-UniRule"/>
</dbReference>
<name>A0A7J7DXP6_TRIWF</name>
<evidence type="ECO:0000256" key="4">
    <source>
        <dbReference type="ARBA" id="ARBA00022679"/>
    </source>
</evidence>
<feature type="binding site" evidence="13">
    <location>
        <position position="153"/>
    </location>
    <ligand>
        <name>Zn(2+)</name>
        <dbReference type="ChEBI" id="CHEBI:29105"/>
    </ligand>
</feature>
<feature type="domain" description="Ubiquitin-activating enzyme SCCH" evidence="16">
    <location>
        <begin position="326"/>
        <end position="369"/>
    </location>
</feature>
<dbReference type="InParanoid" id="A0A7J7DXP6"/>
<evidence type="ECO:0000256" key="2">
    <source>
        <dbReference type="ARBA" id="ARBA00004718"/>
    </source>
</evidence>
<comment type="caution">
    <text evidence="18">The sequence shown here is derived from an EMBL/GenBank/DDBJ whole genome shotgun (WGS) entry which is preliminary data.</text>
</comment>
<feature type="binding site" evidence="12">
    <location>
        <begin position="19"/>
        <end position="24"/>
    </location>
    <ligand>
        <name>ATP</name>
        <dbReference type="ChEBI" id="CHEBI:30616"/>
    </ligand>
</feature>
<evidence type="ECO:0000256" key="6">
    <source>
        <dbReference type="ARBA" id="ARBA00022741"/>
    </source>
</evidence>
<dbReference type="PANTHER" id="PTHR10953:SF5">
    <property type="entry name" value="SUMO-ACTIVATING ENZYME SUBUNIT 2"/>
    <property type="match status" value="1"/>
</dbReference>
<dbReference type="EMBL" id="JAAARO010000002">
    <property type="protein sequence ID" value="KAF5751093.1"/>
    <property type="molecule type" value="Genomic_DNA"/>
</dbReference>
<evidence type="ECO:0000256" key="1">
    <source>
        <dbReference type="ARBA" id="ARBA00004123"/>
    </source>
</evidence>
<feature type="binding site" evidence="12">
    <location>
        <begin position="112"/>
        <end position="117"/>
    </location>
    <ligand>
        <name>ATP</name>
        <dbReference type="ChEBI" id="CHEBI:30616"/>
    </ligand>
</feature>